<evidence type="ECO:0000256" key="3">
    <source>
        <dbReference type="ARBA" id="ARBA00022475"/>
    </source>
</evidence>
<name>A0A1G8E751_9MICO</name>
<dbReference type="AlphaFoldDB" id="A0A1G8E751"/>
<dbReference type="PANTHER" id="PTHR33452">
    <property type="entry name" value="OXIDOREDUCTASE CATD-RELATED"/>
    <property type="match status" value="1"/>
</dbReference>
<dbReference type="OrthoDB" id="1122432at2"/>
<dbReference type="RefSeq" id="WP_092504509.1">
    <property type="nucleotide sequence ID" value="NZ_LT629695.1"/>
</dbReference>
<keyword evidence="6 7" id="KW-0472">Membrane</keyword>
<dbReference type="PANTHER" id="PTHR33452:SF1">
    <property type="entry name" value="INNER MEMBRANE PROTEIN YPHA-RELATED"/>
    <property type="match status" value="1"/>
</dbReference>
<dbReference type="Proteomes" id="UP000198822">
    <property type="component" value="Chromosome I"/>
</dbReference>
<dbReference type="GO" id="GO:0005886">
    <property type="term" value="C:plasma membrane"/>
    <property type="evidence" value="ECO:0007669"/>
    <property type="project" value="UniProtKB-SubCell"/>
</dbReference>
<organism evidence="8 9">
    <name type="scientific">Agrococcus jejuensis</name>
    <dbReference type="NCBI Taxonomy" id="399736"/>
    <lineage>
        <taxon>Bacteria</taxon>
        <taxon>Bacillati</taxon>
        <taxon>Actinomycetota</taxon>
        <taxon>Actinomycetes</taxon>
        <taxon>Micrococcales</taxon>
        <taxon>Microbacteriaceae</taxon>
        <taxon>Agrococcus</taxon>
    </lineage>
</organism>
<feature type="transmembrane region" description="Helical" evidence="7">
    <location>
        <begin position="115"/>
        <end position="137"/>
    </location>
</feature>
<dbReference type="InterPro" id="IPR032808">
    <property type="entry name" value="DoxX"/>
</dbReference>
<protein>
    <submittedName>
        <fullName evidence="8">Putative oxidoreductase</fullName>
    </submittedName>
</protein>
<comment type="subcellular location">
    <subcellularLocation>
        <location evidence="1">Cell membrane</location>
        <topology evidence="1">Multi-pass membrane protein</topology>
    </subcellularLocation>
</comment>
<keyword evidence="5 7" id="KW-1133">Transmembrane helix</keyword>
<evidence type="ECO:0000256" key="5">
    <source>
        <dbReference type="ARBA" id="ARBA00022989"/>
    </source>
</evidence>
<dbReference type="InterPro" id="IPR051907">
    <property type="entry name" value="DoxX-like_oxidoreductase"/>
</dbReference>
<keyword evidence="3" id="KW-1003">Cell membrane</keyword>
<dbReference type="EMBL" id="LT629695">
    <property type="protein sequence ID" value="SDH65723.1"/>
    <property type="molecule type" value="Genomic_DNA"/>
</dbReference>
<evidence type="ECO:0000256" key="4">
    <source>
        <dbReference type="ARBA" id="ARBA00022692"/>
    </source>
</evidence>
<keyword evidence="4 7" id="KW-0812">Transmembrane</keyword>
<feature type="transmembrane region" description="Helical" evidence="7">
    <location>
        <begin position="52"/>
        <end position="74"/>
    </location>
</feature>
<dbReference type="STRING" id="399736.SAMN04489720_1914"/>
<dbReference type="Pfam" id="PF07681">
    <property type="entry name" value="DoxX"/>
    <property type="match status" value="1"/>
</dbReference>
<feature type="transmembrane region" description="Helical" evidence="7">
    <location>
        <begin position="81"/>
        <end position="103"/>
    </location>
</feature>
<gene>
    <name evidence="8" type="ORF">SAMN04489720_1914</name>
</gene>
<feature type="transmembrane region" description="Helical" evidence="7">
    <location>
        <begin position="12"/>
        <end position="32"/>
    </location>
</feature>
<proteinExistence type="inferred from homology"/>
<evidence type="ECO:0000313" key="8">
    <source>
        <dbReference type="EMBL" id="SDH65723.1"/>
    </source>
</evidence>
<reference evidence="9" key="1">
    <citation type="submission" date="2016-10" db="EMBL/GenBank/DDBJ databases">
        <authorList>
            <person name="Varghese N."/>
            <person name="Submissions S."/>
        </authorList>
    </citation>
    <scope>NUCLEOTIDE SEQUENCE [LARGE SCALE GENOMIC DNA]</scope>
    <source>
        <strain evidence="9">DSM 22002</strain>
    </source>
</reference>
<evidence type="ECO:0000256" key="2">
    <source>
        <dbReference type="ARBA" id="ARBA00006679"/>
    </source>
</evidence>
<evidence type="ECO:0000256" key="1">
    <source>
        <dbReference type="ARBA" id="ARBA00004651"/>
    </source>
</evidence>
<evidence type="ECO:0000256" key="6">
    <source>
        <dbReference type="ARBA" id="ARBA00023136"/>
    </source>
</evidence>
<evidence type="ECO:0000313" key="9">
    <source>
        <dbReference type="Proteomes" id="UP000198822"/>
    </source>
</evidence>
<evidence type="ECO:0000256" key="7">
    <source>
        <dbReference type="SAM" id="Phobius"/>
    </source>
</evidence>
<sequence>MRSTDHRSPLATDAALALLRVVLGGVMMAHGLQKLLGGGIAGTASGFRDMGIPLADLAAPAVIAVEVLGGAAMIAGLLVPLVAIAFVAVLGVAAVLVHGPAGFFAQAGGFEYPAVLAVASAAMGIAGSGRFGLDAILAARLARRPSRVGAPAAAR</sequence>
<accession>A0A1G8E751</accession>
<keyword evidence="9" id="KW-1185">Reference proteome</keyword>
<comment type="similarity">
    <text evidence="2">Belongs to the DoxX family.</text>
</comment>